<protein>
    <submittedName>
        <fullName evidence="1">Uncharacterized protein</fullName>
    </submittedName>
</protein>
<proteinExistence type="predicted"/>
<gene>
    <name evidence="1" type="ORF">NliqN6_4713</name>
</gene>
<name>A0A8H3TWR3_9TREE</name>
<comment type="caution">
    <text evidence="1">The sequence shown here is derived from an EMBL/GenBank/DDBJ whole genome shotgun (WGS) entry which is preliminary data.</text>
</comment>
<keyword evidence="2" id="KW-1185">Reference proteome</keyword>
<sequence length="166" mass="18368">MSESSTAHSCFQPPLPALPIGYKFDPQQPMKLVPFRHFQNTLKLIDICKKCSAHALTNFHFEVVNKVSAERTASSPAAASLGNTPRYTGMVNSCTHPMFNKIYPPALREGRRVAAILGHEARRGKGSLKPRLSYVIKYQFGTTRASAARSVSPNRDSALIQMYGPY</sequence>
<dbReference type="EMBL" id="BLZA01000030">
    <property type="protein sequence ID" value="GHJ88311.1"/>
    <property type="molecule type" value="Genomic_DNA"/>
</dbReference>
<dbReference type="AlphaFoldDB" id="A0A8H3TWR3"/>
<dbReference type="OrthoDB" id="2578539at2759"/>
<reference evidence="1" key="1">
    <citation type="submission" date="2020-07" db="EMBL/GenBank/DDBJ databases">
        <title>Draft Genome Sequence of a Deep-Sea Yeast, Naganishia (Cryptococcus) liquefaciens strain N6.</title>
        <authorList>
            <person name="Han Y.W."/>
            <person name="Kajitani R."/>
            <person name="Morimoto H."/>
            <person name="Parhat M."/>
            <person name="Tsubouchi H."/>
            <person name="Bakenova O."/>
            <person name="Ogata M."/>
            <person name="Argunhan B."/>
            <person name="Aoki R."/>
            <person name="Kajiwara S."/>
            <person name="Itoh T."/>
            <person name="Iwasaki H."/>
        </authorList>
    </citation>
    <scope>NUCLEOTIDE SEQUENCE</scope>
    <source>
        <strain evidence="1">N6</strain>
    </source>
</reference>
<evidence type="ECO:0000313" key="1">
    <source>
        <dbReference type="EMBL" id="GHJ88311.1"/>
    </source>
</evidence>
<evidence type="ECO:0000313" key="2">
    <source>
        <dbReference type="Proteomes" id="UP000620104"/>
    </source>
</evidence>
<accession>A0A8H3TWR3</accession>
<dbReference type="Proteomes" id="UP000620104">
    <property type="component" value="Unassembled WGS sequence"/>
</dbReference>
<organism evidence="1 2">
    <name type="scientific">Naganishia liquefaciens</name>
    <dbReference type="NCBI Taxonomy" id="104408"/>
    <lineage>
        <taxon>Eukaryota</taxon>
        <taxon>Fungi</taxon>
        <taxon>Dikarya</taxon>
        <taxon>Basidiomycota</taxon>
        <taxon>Agaricomycotina</taxon>
        <taxon>Tremellomycetes</taxon>
        <taxon>Filobasidiales</taxon>
        <taxon>Filobasidiaceae</taxon>
        <taxon>Naganishia</taxon>
    </lineage>
</organism>